<dbReference type="AlphaFoldDB" id="A0A067T578"/>
<evidence type="ECO:0000256" key="7">
    <source>
        <dbReference type="ARBA" id="ARBA00023242"/>
    </source>
</evidence>
<dbReference type="PANTHER" id="PTHR18829">
    <property type="entry name" value="PROTEIN YAE1 HOMOLOG"/>
    <property type="match status" value="1"/>
</dbReference>
<comment type="similarity">
    <text evidence="3">Belongs to the YAE1 family.</text>
</comment>
<comment type="subcellular location">
    <subcellularLocation>
        <location evidence="2">Cytoplasm</location>
    </subcellularLocation>
    <subcellularLocation>
        <location evidence="1">Nucleus</location>
    </subcellularLocation>
</comment>
<organism evidence="9 10">
    <name type="scientific">Galerina marginata (strain CBS 339.88)</name>
    <dbReference type="NCBI Taxonomy" id="685588"/>
    <lineage>
        <taxon>Eukaryota</taxon>
        <taxon>Fungi</taxon>
        <taxon>Dikarya</taxon>
        <taxon>Basidiomycota</taxon>
        <taxon>Agaricomycotina</taxon>
        <taxon>Agaricomycetes</taxon>
        <taxon>Agaricomycetidae</taxon>
        <taxon>Agaricales</taxon>
        <taxon>Agaricineae</taxon>
        <taxon>Strophariaceae</taxon>
        <taxon>Galerina</taxon>
    </lineage>
</organism>
<dbReference type="Pfam" id="PF09811">
    <property type="entry name" value="Yae1_N"/>
    <property type="match status" value="1"/>
</dbReference>
<evidence type="ECO:0000256" key="3">
    <source>
        <dbReference type="ARBA" id="ARBA00007096"/>
    </source>
</evidence>
<accession>A0A067T578</accession>
<dbReference type="InterPro" id="IPR038881">
    <property type="entry name" value="Yae1-like"/>
</dbReference>
<gene>
    <name evidence="9" type="ORF">GALMADRAFT_1311677</name>
</gene>
<evidence type="ECO:0000256" key="1">
    <source>
        <dbReference type="ARBA" id="ARBA00004123"/>
    </source>
</evidence>
<reference evidence="10" key="1">
    <citation type="journal article" date="2014" name="Proc. Natl. Acad. Sci. U.S.A.">
        <title>Extensive sampling of basidiomycete genomes demonstrates inadequacy of the white-rot/brown-rot paradigm for wood decay fungi.</title>
        <authorList>
            <person name="Riley R."/>
            <person name="Salamov A.A."/>
            <person name="Brown D.W."/>
            <person name="Nagy L.G."/>
            <person name="Floudas D."/>
            <person name="Held B.W."/>
            <person name="Levasseur A."/>
            <person name="Lombard V."/>
            <person name="Morin E."/>
            <person name="Otillar R."/>
            <person name="Lindquist E.A."/>
            <person name="Sun H."/>
            <person name="LaButti K.M."/>
            <person name="Schmutz J."/>
            <person name="Jabbour D."/>
            <person name="Luo H."/>
            <person name="Baker S.E."/>
            <person name="Pisabarro A.G."/>
            <person name="Walton J.D."/>
            <person name="Blanchette R.A."/>
            <person name="Henrissat B."/>
            <person name="Martin F."/>
            <person name="Cullen D."/>
            <person name="Hibbett D.S."/>
            <person name="Grigoriev I.V."/>
        </authorList>
    </citation>
    <scope>NUCLEOTIDE SEQUENCE [LARGE SCALE GENOMIC DNA]</scope>
    <source>
        <strain evidence="10">CBS 339.88</strain>
    </source>
</reference>
<dbReference type="GO" id="GO:0005737">
    <property type="term" value="C:cytoplasm"/>
    <property type="evidence" value="ECO:0007669"/>
    <property type="project" value="UniProtKB-SubCell"/>
</dbReference>
<proteinExistence type="inferred from homology"/>
<evidence type="ECO:0000256" key="5">
    <source>
        <dbReference type="ARBA" id="ARBA00018400"/>
    </source>
</evidence>
<evidence type="ECO:0000313" key="10">
    <source>
        <dbReference type="Proteomes" id="UP000027222"/>
    </source>
</evidence>
<dbReference type="HOGENOM" id="CLU_091047_0_0_1"/>
<keyword evidence="10" id="KW-1185">Reference proteome</keyword>
<dbReference type="Proteomes" id="UP000027222">
    <property type="component" value="Unassembled WGS sequence"/>
</dbReference>
<name>A0A067T578_GALM3</name>
<dbReference type="OrthoDB" id="20086at2759"/>
<evidence type="ECO:0000313" key="9">
    <source>
        <dbReference type="EMBL" id="KDR78291.1"/>
    </source>
</evidence>
<dbReference type="PANTHER" id="PTHR18829:SF0">
    <property type="entry name" value="PROTEIN YAE1 HOMOLOG"/>
    <property type="match status" value="1"/>
</dbReference>
<dbReference type="InterPro" id="IPR019191">
    <property type="entry name" value="Essential_protein_Yae1_N"/>
</dbReference>
<dbReference type="GO" id="GO:0005634">
    <property type="term" value="C:nucleus"/>
    <property type="evidence" value="ECO:0007669"/>
    <property type="project" value="UniProtKB-SubCell"/>
</dbReference>
<evidence type="ECO:0000256" key="4">
    <source>
        <dbReference type="ARBA" id="ARBA00017286"/>
    </source>
</evidence>
<protein>
    <recommendedName>
        <fullName evidence="5">Protein YAE1</fullName>
    </recommendedName>
    <alternativeName>
        <fullName evidence="4">Protein yae1</fullName>
    </alternativeName>
</protein>
<keyword evidence="7" id="KW-0539">Nucleus</keyword>
<dbReference type="STRING" id="685588.A0A067T578"/>
<evidence type="ECO:0000256" key="2">
    <source>
        <dbReference type="ARBA" id="ARBA00004496"/>
    </source>
</evidence>
<sequence length="191" mass="21302">MDSAWDDNPDDTTFRDVEWSRISTEFTNVGYREGITAGKEASSQEGFDVGYATVGVPIGRNLGLLRGMTFVLLAFLKDSVDIPERSQMIAEAQDISFQLSRIRFSDIMPRDIEAEDHAREHLEAKGEELDPNEEIAARRDMEGIEDMLANLSSGNGKTKNGSSRPTIEDLQTLKSRLNLLSGRLELDVNFS</sequence>
<dbReference type="EMBL" id="KL142375">
    <property type="protein sequence ID" value="KDR78291.1"/>
    <property type="molecule type" value="Genomic_DNA"/>
</dbReference>
<evidence type="ECO:0000259" key="8">
    <source>
        <dbReference type="Pfam" id="PF09811"/>
    </source>
</evidence>
<evidence type="ECO:0000256" key="6">
    <source>
        <dbReference type="ARBA" id="ARBA00022490"/>
    </source>
</evidence>
<keyword evidence="6" id="KW-0963">Cytoplasm</keyword>
<feature type="domain" description="Essential protein Yae1 N-terminal" evidence="8">
    <location>
        <begin position="30"/>
        <end position="68"/>
    </location>
</feature>